<evidence type="ECO:0000256" key="1">
    <source>
        <dbReference type="ARBA" id="ARBA00022729"/>
    </source>
</evidence>
<gene>
    <name evidence="4" type="ORF">I8J29_04915</name>
</gene>
<dbReference type="EMBL" id="JAGGDJ010000002">
    <property type="protein sequence ID" value="MBO7743524.1"/>
    <property type="molecule type" value="Genomic_DNA"/>
</dbReference>
<dbReference type="SUPFAM" id="SSF53850">
    <property type="entry name" value="Periplasmic binding protein-like II"/>
    <property type="match status" value="1"/>
</dbReference>
<proteinExistence type="predicted"/>
<feature type="chain" id="PRO_5045677796" evidence="3">
    <location>
        <begin position="20"/>
        <end position="595"/>
    </location>
</feature>
<dbReference type="PANTHER" id="PTHR43649">
    <property type="entry name" value="ARABINOSE-BINDING PROTEIN-RELATED"/>
    <property type="match status" value="1"/>
</dbReference>
<keyword evidence="5" id="KW-1185">Reference proteome</keyword>
<dbReference type="PANTHER" id="PTHR43649:SF33">
    <property type="entry name" value="POLYGALACTURONAN_RHAMNOGALACTURONAN-BINDING PROTEIN YTCQ"/>
    <property type="match status" value="1"/>
</dbReference>
<protein>
    <submittedName>
        <fullName evidence="4">Extracellular solute-binding protein</fullName>
    </submittedName>
</protein>
<dbReference type="RefSeq" id="WP_208846545.1">
    <property type="nucleotide sequence ID" value="NZ_JAGGDJ010000002.1"/>
</dbReference>
<feature type="region of interest" description="Disordered" evidence="2">
    <location>
        <begin position="25"/>
        <end position="68"/>
    </location>
</feature>
<dbReference type="InterPro" id="IPR050490">
    <property type="entry name" value="Bact_solute-bd_prot1"/>
</dbReference>
<evidence type="ECO:0000256" key="2">
    <source>
        <dbReference type="SAM" id="MobiDB-lite"/>
    </source>
</evidence>
<keyword evidence="1 3" id="KW-0732">Signal</keyword>
<sequence>MRKQMVLGTVIAVMFLASACSKASDNEGNTNGAANASQPSANADAGSTSGDAGAGNGDAGKTDTQAADPYGKYDATVTIKIAQDLPSGDKGLPAGQTVEDNAMTQFYEKNLNIKLSRDWSAVDGDPYDQKAMLAIASRELPDAMQVNEEQLRLMVKAGLLEDLTDTYDNYASSMVKKLQDGGAALDSATFDGKLYGIPSINIKGDAVTVLWIRKDWLDKLGLQPPKTRDDVAKIAKAFIDNKMGGPNTIGLTGPITDMLSDSDGNRAHGFDAIFASYNSYPRNWVKDDKGNVVYGSIQPQTKDALATLRDWYSQGLIDKQFFLRENPDESYINGQGGMFFGPWWMGWGNIGDSFKQNPDAQWVAYPGPVDDNGNLNTHMQPPSRDYMVVRKGFEHPEALMKGINLTVGVNRHATDLPDGVQNQWDTTVQNTNIDDALNIFRVNMDDTNAVSTRRHAILDALNGKVDPATLEPDAKQAYDYAKKYVKDPATDTLVDKYYPQADKDGLNPTTIGGFQAYIVGGAPLDNKYNEVSSLLYSPTATMKSRWANLTKMENETFLKIVIGEAPLDSFDTFVKDWKAQGGDTITKEVEAAIKQ</sequence>
<organism evidence="4 5">
    <name type="scientific">Paenibacillus artemisiicola</name>
    <dbReference type="NCBI Taxonomy" id="1172618"/>
    <lineage>
        <taxon>Bacteria</taxon>
        <taxon>Bacillati</taxon>
        <taxon>Bacillota</taxon>
        <taxon>Bacilli</taxon>
        <taxon>Bacillales</taxon>
        <taxon>Paenibacillaceae</taxon>
        <taxon>Paenibacillus</taxon>
    </lineage>
</organism>
<feature type="compositionally biased region" description="Polar residues" evidence="2">
    <location>
        <begin position="25"/>
        <end position="39"/>
    </location>
</feature>
<dbReference type="Gene3D" id="3.40.190.10">
    <property type="entry name" value="Periplasmic binding protein-like II"/>
    <property type="match status" value="2"/>
</dbReference>
<evidence type="ECO:0000313" key="4">
    <source>
        <dbReference type="EMBL" id="MBO7743524.1"/>
    </source>
</evidence>
<dbReference type="Proteomes" id="UP000670947">
    <property type="component" value="Unassembled WGS sequence"/>
</dbReference>
<comment type="caution">
    <text evidence="4">The sequence shown here is derived from an EMBL/GenBank/DDBJ whole genome shotgun (WGS) entry which is preliminary data.</text>
</comment>
<evidence type="ECO:0000313" key="5">
    <source>
        <dbReference type="Proteomes" id="UP000670947"/>
    </source>
</evidence>
<accession>A0ABS3W5E8</accession>
<feature type="compositionally biased region" description="Low complexity" evidence="2">
    <location>
        <begin position="40"/>
        <end position="51"/>
    </location>
</feature>
<name>A0ABS3W5E8_9BACL</name>
<reference evidence="4 5" key="1">
    <citation type="submission" date="2021-03" db="EMBL/GenBank/DDBJ databases">
        <title>Paenibacillus artemisicola MWE-103 whole genome sequence.</title>
        <authorList>
            <person name="Ham Y.J."/>
        </authorList>
    </citation>
    <scope>NUCLEOTIDE SEQUENCE [LARGE SCALE GENOMIC DNA]</scope>
    <source>
        <strain evidence="4 5">MWE-103</strain>
    </source>
</reference>
<evidence type="ECO:0000256" key="3">
    <source>
        <dbReference type="SAM" id="SignalP"/>
    </source>
</evidence>
<feature type="signal peptide" evidence="3">
    <location>
        <begin position="1"/>
        <end position="19"/>
    </location>
</feature>
<dbReference type="PROSITE" id="PS51257">
    <property type="entry name" value="PROKAR_LIPOPROTEIN"/>
    <property type="match status" value="1"/>
</dbReference>